<dbReference type="AlphaFoldDB" id="A0A2S4KX33"/>
<sequence>MARPMTVSILSLLVVSAKTAAAGCTTTVTITQPHLPTPPYWPQCSWDGTLRIYPSTATVARTVDCHGCDAVEVRVTPVVHCPAMVIKATATEATATTLHRTVCSASS</sequence>
<accession>A0A2S4KX33</accession>
<feature type="chain" id="PRO_5015571506" evidence="1">
    <location>
        <begin position="23"/>
        <end position="107"/>
    </location>
</feature>
<dbReference type="Proteomes" id="UP000237481">
    <property type="component" value="Unassembled WGS sequence"/>
</dbReference>
<proteinExistence type="predicted"/>
<evidence type="ECO:0000256" key="1">
    <source>
        <dbReference type="SAM" id="SignalP"/>
    </source>
</evidence>
<evidence type="ECO:0000313" key="3">
    <source>
        <dbReference type="Proteomes" id="UP000237481"/>
    </source>
</evidence>
<keyword evidence="1" id="KW-0732">Signal</keyword>
<gene>
    <name evidence="2" type="ORF">TPAR_05070</name>
</gene>
<name>A0A2S4KX33_9HYPO</name>
<keyword evidence="3" id="KW-1185">Reference proteome</keyword>
<evidence type="ECO:0000313" key="2">
    <source>
        <dbReference type="EMBL" id="POR34749.1"/>
    </source>
</evidence>
<feature type="signal peptide" evidence="1">
    <location>
        <begin position="1"/>
        <end position="22"/>
    </location>
</feature>
<protein>
    <submittedName>
        <fullName evidence="2">Uncharacterized protein</fullName>
    </submittedName>
</protein>
<organism evidence="2 3">
    <name type="scientific">Tolypocladium paradoxum</name>
    <dbReference type="NCBI Taxonomy" id="94208"/>
    <lineage>
        <taxon>Eukaryota</taxon>
        <taxon>Fungi</taxon>
        <taxon>Dikarya</taxon>
        <taxon>Ascomycota</taxon>
        <taxon>Pezizomycotina</taxon>
        <taxon>Sordariomycetes</taxon>
        <taxon>Hypocreomycetidae</taxon>
        <taxon>Hypocreales</taxon>
        <taxon>Ophiocordycipitaceae</taxon>
        <taxon>Tolypocladium</taxon>
    </lineage>
</organism>
<dbReference type="EMBL" id="PKSG01000491">
    <property type="protein sequence ID" value="POR34749.1"/>
    <property type="molecule type" value="Genomic_DNA"/>
</dbReference>
<comment type="caution">
    <text evidence="2">The sequence shown here is derived from an EMBL/GenBank/DDBJ whole genome shotgun (WGS) entry which is preliminary data.</text>
</comment>
<dbReference type="OrthoDB" id="5233988at2759"/>
<reference evidence="2 3" key="1">
    <citation type="submission" date="2018-01" db="EMBL/GenBank/DDBJ databases">
        <title>Harnessing the power of phylogenomics to disentangle the directionality and signatures of interkingdom host jumping in the parasitic fungal genus Tolypocladium.</title>
        <authorList>
            <person name="Quandt C.A."/>
            <person name="Patterson W."/>
            <person name="Spatafora J.W."/>
        </authorList>
    </citation>
    <scope>NUCLEOTIDE SEQUENCE [LARGE SCALE GENOMIC DNA]</scope>
    <source>
        <strain evidence="2 3">NRBC 100945</strain>
    </source>
</reference>